<dbReference type="PROSITE" id="PS00216">
    <property type="entry name" value="SUGAR_TRANSPORT_1"/>
    <property type="match status" value="1"/>
</dbReference>
<dbReference type="PANTHER" id="PTHR23514">
    <property type="entry name" value="BYPASS OF STOP CODON PROTEIN 6"/>
    <property type="match status" value="1"/>
</dbReference>
<comment type="subcellular location">
    <subcellularLocation>
        <location evidence="1">Endomembrane system</location>
        <topology evidence="1">Multi-pass membrane protein</topology>
    </subcellularLocation>
</comment>
<dbReference type="SUPFAM" id="SSF103473">
    <property type="entry name" value="MFS general substrate transporter"/>
    <property type="match status" value="1"/>
</dbReference>
<accession>A0ABR7QVB2</accession>
<evidence type="ECO:0000256" key="2">
    <source>
        <dbReference type="ARBA" id="ARBA00008335"/>
    </source>
</evidence>
<keyword evidence="6 7" id="KW-0472">Membrane</keyword>
<feature type="transmembrane region" description="Helical" evidence="7">
    <location>
        <begin position="344"/>
        <end position="366"/>
    </location>
</feature>
<feature type="transmembrane region" description="Helical" evidence="7">
    <location>
        <begin position="311"/>
        <end position="332"/>
    </location>
</feature>
<feature type="transmembrane region" description="Helical" evidence="7">
    <location>
        <begin position="42"/>
        <end position="62"/>
    </location>
</feature>
<dbReference type="InterPro" id="IPR036259">
    <property type="entry name" value="MFS_trans_sf"/>
</dbReference>
<evidence type="ECO:0000256" key="5">
    <source>
        <dbReference type="ARBA" id="ARBA00022989"/>
    </source>
</evidence>
<keyword evidence="5 7" id="KW-1133">Transmembrane helix</keyword>
<evidence type="ECO:0000313" key="9">
    <source>
        <dbReference type="EMBL" id="MBC9129946.1"/>
    </source>
</evidence>
<feature type="transmembrane region" description="Helical" evidence="7">
    <location>
        <begin position="215"/>
        <end position="239"/>
    </location>
</feature>
<gene>
    <name evidence="9" type="ORF">FcAc13_01325</name>
</gene>
<protein>
    <submittedName>
        <fullName evidence="9">MFS transporter</fullName>
    </submittedName>
</protein>
<evidence type="ECO:0000259" key="8">
    <source>
        <dbReference type="PROSITE" id="PS50850"/>
    </source>
</evidence>
<dbReference type="PANTHER" id="PTHR23514:SF3">
    <property type="entry name" value="BYPASS OF STOP CODON PROTEIN 6"/>
    <property type="match status" value="1"/>
</dbReference>
<dbReference type="Gene3D" id="1.20.1250.20">
    <property type="entry name" value="MFS general substrate transporter like domains"/>
    <property type="match status" value="2"/>
</dbReference>
<organism evidence="9 10">
    <name type="scientific">Frischella japonica</name>
    <dbReference type="NCBI Taxonomy" id="2741544"/>
    <lineage>
        <taxon>Bacteria</taxon>
        <taxon>Pseudomonadati</taxon>
        <taxon>Pseudomonadota</taxon>
        <taxon>Gammaproteobacteria</taxon>
        <taxon>Orbales</taxon>
        <taxon>Orbaceae</taxon>
        <taxon>Frischella</taxon>
    </lineage>
</organism>
<evidence type="ECO:0000256" key="3">
    <source>
        <dbReference type="ARBA" id="ARBA00022448"/>
    </source>
</evidence>
<reference evidence="9 10" key="1">
    <citation type="submission" date="2020-06" db="EMBL/GenBank/DDBJ databases">
        <title>Frischella cerana isolated from Apis cerana gut homogenate.</title>
        <authorList>
            <person name="Wolter L.A."/>
            <person name="Suenami S."/>
            <person name="Miyazaki R."/>
        </authorList>
    </citation>
    <scope>NUCLEOTIDE SEQUENCE [LARGE SCALE GENOMIC DNA]</scope>
    <source>
        <strain evidence="9 10">Ac13</strain>
    </source>
</reference>
<dbReference type="InterPro" id="IPR011701">
    <property type="entry name" value="MFS"/>
</dbReference>
<feature type="domain" description="Major facilitator superfamily (MFS) profile" evidence="8">
    <location>
        <begin position="8"/>
        <end position="397"/>
    </location>
</feature>
<keyword evidence="10" id="KW-1185">Reference proteome</keyword>
<sequence>MKNKYLWTSICLYMNYFVHGMGAIILAQNMDYLTKQFNTNDAGIAYVISGLGIGRLLVLFVMGTLSDKFGRKPFVFLGGLFYIGFLLGILVSPNLEVAFIFAILGGIANSTLDAGTYPALMESFPKATGTASILTKAAIAGGQFVLPIIMTLIFTYKAYYGWSFFFCIAILAINAIAVLKMPFPNNKQPQTEEVTQATTEIDTNPLPKLKQKANFWIEGICFIIIGYTSTATFYLVSIWLPKFSMSAANMSESAAAQTISYYAIGTLASVILTSILVKSWIRPVYIVFVYPSLSAIMLFALYLYPSSLLCMAGGFILGFTAAGGVLQLALTTMSEFYPKGKGKVLGIFFTSSSLATFSIPVITGIISETSIANIILFDGFIAVLGSILALVIIARYHKIFEFPKRNANNV</sequence>
<dbReference type="InterPro" id="IPR005829">
    <property type="entry name" value="Sugar_transporter_CS"/>
</dbReference>
<feature type="transmembrane region" description="Helical" evidence="7">
    <location>
        <begin position="372"/>
        <end position="396"/>
    </location>
</feature>
<keyword evidence="4 7" id="KW-0812">Transmembrane</keyword>
<feature type="transmembrane region" description="Helical" evidence="7">
    <location>
        <begin position="12"/>
        <end position="30"/>
    </location>
</feature>
<evidence type="ECO:0000256" key="4">
    <source>
        <dbReference type="ARBA" id="ARBA00022692"/>
    </source>
</evidence>
<dbReference type="Pfam" id="PF07690">
    <property type="entry name" value="MFS_1"/>
    <property type="match status" value="1"/>
</dbReference>
<feature type="transmembrane region" description="Helical" evidence="7">
    <location>
        <begin position="284"/>
        <end position="305"/>
    </location>
</feature>
<dbReference type="Proteomes" id="UP000651208">
    <property type="component" value="Unassembled WGS sequence"/>
</dbReference>
<comment type="similarity">
    <text evidence="2">Belongs to the major facilitator superfamily.</text>
</comment>
<feature type="transmembrane region" description="Helical" evidence="7">
    <location>
        <begin position="259"/>
        <end position="277"/>
    </location>
</feature>
<feature type="transmembrane region" description="Helical" evidence="7">
    <location>
        <begin position="97"/>
        <end position="121"/>
    </location>
</feature>
<evidence type="ECO:0000256" key="1">
    <source>
        <dbReference type="ARBA" id="ARBA00004127"/>
    </source>
</evidence>
<evidence type="ECO:0000256" key="6">
    <source>
        <dbReference type="ARBA" id="ARBA00023136"/>
    </source>
</evidence>
<name>A0ABR7QVB2_9GAMM</name>
<dbReference type="RefSeq" id="WP_187754404.1">
    <property type="nucleotide sequence ID" value="NZ_JABURY010000005.1"/>
</dbReference>
<dbReference type="EMBL" id="JABURY010000005">
    <property type="protein sequence ID" value="MBC9129946.1"/>
    <property type="molecule type" value="Genomic_DNA"/>
</dbReference>
<dbReference type="InterPro" id="IPR051788">
    <property type="entry name" value="MFS_Transporter"/>
</dbReference>
<keyword evidence="3" id="KW-0813">Transport</keyword>
<evidence type="ECO:0000313" key="10">
    <source>
        <dbReference type="Proteomes" id="UP000651208"/>
    </source>
</evidence>
<feature type="transmembrane region" description="Helical" evidence="7">
    <location>
        <begin position="133"/>
        <end position="154"/>
    </location>
</feature>
<feature type="transmembrane region" description="Helical" evidence="7">
    <location>
        <begin position="160"/>
        <end position="179"/>
    </location>
</feature>
<evidence type="ECO:0000256" key="7">
    <source>
        <dbReference type="SAM" id="Phobius"/>
    </source>
</evidence>
<feature type="transmembrane region" description="Helical" evidence="7">
    <location>
        <begin position="74"/>
        <end position="91"/>
    </location>
</feature>
<comment type="caution">
    <text evidence="9">The sequence shown here is derived from an EMBL/GenBank/DDBJ whole genome shotgun (WGS) entry which is preliminary data.</text>
</comment>
<dbReference type="InterPro" id="IPR020846">
    <property type="entry name" value="MFS_dom"/>
</dbReference>
<proteinExistence type="inferred from homology"/>
<dbReference type="PROSITE" id="PS50850">
    <property type="entry name" value="MFS"/>
    <property type="match status" value="1"/>
</dbReference>